<sequence length="446" mass="49486">MRIIIAGAGEVGFHLAKLLTMEGHNITVIDIDGDSLRNISNHLDLEVLNGSSTSISTLTQAGIEKADLLIGVTNSEDVNLTTCIIGKHLGAKKTVARIFNIEFLNSREKLDLCNLGIDELISPASLAAREIKRLCKESALTDFIDFDKGKLSLIGIKVEQDSQVAGKTMEETAYLNPNRDFIPVAILRNNETIIPKKDTRFQVNDHAYFTANNVGLNRVLEIFNKSRIEIKNLMILGGSSVGYHAAKALSKKYRVKLIEPDRERCLKLADMLPDTLIINADGRSVDVLEQENLSEMDAFIAVTDNSETNIITSLVAKNHNVAKTIALVENIDYIHLSQSIGVDTLINKKLIAANFIFRYIRKGEILSLTSLHGADVEVLEYEVTPNSKIKGARLADLKFPKASLVGGVVRNEKGYIPTLDFEFQERDHVVILAKMESINKIERFFK</sequence>
<dbReference type="InterPro" id="IPR003148">
    <property type="entry name" value="RCK_N"/>
</dbReference>
<protein>
    <recommendedName>
        <fullName evidence="1">Trk system potassium uptake protein TrkA</fullName>
    </recommendedName>
</protein>
<dbReference type="PANTHER" id="PTHR43833">
    <property type="entry name" value="POTASSIUM CHANNEL PROTEIN 2-RELATED-RELATED"/>
    <property type="match status" value="1"/>
</dbReference>
<dbReference type="Pfam" id="PF02080">
    <property type="entry name" value="TrkA_C"/>
    <property type="match status" value="2"/>
</dbReference>
<evidence type="ECO:0000256" key="4">
    <source>
        <dbReference type="ARBA" id="ARBA00022958"/>
    </source>
</evidence>
<dbReference type="EMBL" id="JAAGVY010000024">
    <property type="protein sequence ID" value="NEN24364.1"/>
    <property type="molecule type" value="Genomic_DNA"/>
</dbReference>
<dbReference type="AlphaFoldDB" id="A0A7K3WSA5"/>
<dbReference type="Gene3D" id="3.30.70.1450">
    <property type="entry name" value="Regulator of K+ conductance, C-terminal domain"/>
    <property type="match status" value="2"/>
</dbReference>
<dbReference type="SUPFAM" id="SSF51735">
    <property type="entry name" value="NAD(P)-binding Rossmann-fold domains"/>
    <property type="match status" value="2"/>
</dbReference>
<evidence type="ECO:0000256" key="5">
    <source>
        <dbReference type="ARBA" id="ARBA00023027"/>
    </source>
</evidence>
<evidence type="ECO:0000256" key="2">
    <source>
        <dbReference type="ARBA" id="ARBA00022448"/>
    </source>
</evidence>
<dbReference type="PROSITE" id="PS51202">
    <property type="entry name" value="RCK_C"/>
    <property type="match status" value="2"/>
</dbReference>
<dbReference type="PANTHER" id="PTHR43833:SF5">
    <property type="entry name" value="TRK SYSTEM POTASSIUM UPTAKE PROTEIN TRKA"/>
    <property type="match status" value="1"/>
</dbReference>
<dbReference type="Pfam" id="PF02254">
    <property type="entry name" value="TrkA_N"/>
    <property type="match status" value="2"/>
</dbReference>
<feature type="domain" description="RCK N-terminal" evidence="7">
    <location>
        <begin position="230"/>
        <end position="346"/>
    </location>
</feature>
<dbReference type="PROSITE" id="PS51201">
    <property type="entry name" value="RCK_N"/>
    <property type="match status" value="2"/>
</dbReference>
<keyword evidence="4" id="KW-0630">Potassium</keyword>
<proteinExistence type="predicted"/>
<dbReference type="InterPro" id="IPR036721">
    <property type="entry name" value="RCK_C_sf"/>
</dbReference>
<reference evidence="9 10" key="1">
    <citation type="submission" date="2020-02" db="EMBL/GenBank/DDBJ databases">
        <title>Out from the shadows clarifying the taxonomy of the family Cryomorphaceae and related taxa by utilizing the GTDB taxonomic framework.</title>
        <authorList>
            <person name="Bowman J.P."/>
        </authorList>
    </citation>
    <scope>NUCLEOTIDE SEQUENCE [LARGE SCALE GENOMIC DNA]</scope>
    <source>
        <strain evidence="9 10">QSSC 1-22</strain>
    </source>
</reference>
<evidence type="ECO:0000256" key="1">
    <source>
        <dbReference type="ARBA" id="ARBA00017378"/>
    </source>
</evidence>
<dbReference type="NCBIfam" id="NF007031">
    <property type="entry name" value="PRK09496.1-2"/>
    <property type="match status" value="1"/>
</dbReference>
<dbReference type="NCBIfam" id="NF007039">
    <property type="entry name" value="PRK09496.3-2"/>
    <property type="match status" value="1"/>
</dbReference>
<dbReference type="InterPro" id="IPR036291">
    <property type="entry name" value="NAD(P)-bd_dom_sf"/>
</dbReference>
<feature type="domain" description="RCK N-terminal" evidence="7">
    <location>
        <begin position="1"/>
        <end position="121"/>
    </location>
</feature>
<keyword evidence="10" id="KW-1185">Reference proteome</keyword>
<keyword evidence="2" id="KW-0813">Transport</keyword>
<feature type="domain" description="RCK C-terminal" evidence="8">
    <location>
        <begin position="366"/>
        <end position="446"/>
    </location>
</feature>
<evidence type="ECO:0000259" key="8">
    <source>
        <dbReference type="PROSITE" id="PS51202"/>
    </source>
</evidence>
<evidence type="ECO:0000256" key="3">
    <source>
        <dbReference type="ARBA" id="ARBA00022538"/>
    </source>
</evidence>
<evidence type="ECO:0000313" key="9">
    <source>
        <dbReference type="EMBL" id="NEN24364.1"/>
    </source>
</evidence>
<dbReference type="PRINTS" id="PR00335">
    <property type="entry name" value="KUPTAKETRKA"/>
</dbReference>
<dbReference type="InterPro" id="IPR050721">
    <property type="entry name" value="Trk_Ktr_HKT_K-transport"/>
</dbReference>
<dbReference type="NCBIfam" id="NF007038">
    <property type="entry name" value="PRK09496.2-6"/>
    <property type="match status" value="1"/>
</dbReference>
<dbReference type="GO" id="GO:0015079">
    <property type="term" value="F:potassium ion transmembrane transporter activity"/>
    <property type="evidence" value="ECO:0007669"/>
    <property type="project" value="InterPro"/>
</dbReference>
<dbReference type="InterPro" id="IPR006037">
    <property type="entry name" value="RCK_C"/>
</dbReference>
<dbReference type="SUPFAM" id="SSF116726">
    <property type="entry name" value="TrkA C-terminal domain-like"/>
    <property type="match status" value="2"/>
</dbReference>
<organism evidence="9 10">
    <name type="scientific">Cryomorpha ignava</name>
    <dbReference type="NCBI Taxonomy" id="101383"/>
    <lineage>
        <taxon>Bacteria</taxon>
        <taxon>Pseudomonadati</taxon>
        <taxon>Bacteroidota</taxon>
        <taxon>Flavobacteriia</taxon>
        <taxon>Flavobacteriales</taxon>
        <taxon>Cryomorphaceae</taxon>
        <taxon>Cryomorpha</taxon>
    </lineage>
</organism>
<dbReference type="GO" id="GO:0005886">
    <property type="term" value="C:plasma membrane"/>
    <property type="evidence" value="ECO:0007669"/>
    <property type="project" value="InterPro"/>
</dbReference>
<dbReference type="RefSeq" id="WP_163285756.1">
    <property type="nucleotide sequence ID" value="NZ_JAAGVY010000024.1"/>
</dbReference>
<feature type="domain" description="RCK C-terminal" evidence="8">
    <location>
        <begin position="141"/>
        <end position="225"/>
    </location>
</feature>
<dbReference type="Proteomes" id="UP000486602">
    <property type="component" value="Unassembled WGS sequence"/>
</dbReference>
<dbReference type="Gene3D" id="3.40.50.720">
    <property type="entry name" value="NAD(P)-binding Rossmann-like Domain"/>
    <property type="match status" value="2"/>
</dbReference>
<evidence type="ECO:0000313" key="10">
    <source>
        <dbReference type="Proteomes" id="UP000486602"/>
    </source>
</evidence>
<dbReference type="InterPro" id="IPR006036">
    <property type="entry name" value="K_uptake_TrkA"/>
</dbReference>
<evidence type="ECO:0000259" key="7">
    <source>
        <dbReference type="PROSITE" id="PS51201"/>
    </source>
</evidence>
<gene>
    <name evidence="9" type="primary">trkA</name>
    <name evidence="9" type="ORF">G3O08_12695</name>
</gene>
<keyword evidence="5" id="KW-0520">NAD</keyword>
<keyword evidence="3" id="KW-0633">Potassium transport</keyword>
<dbReference type="NCBIfam" id="NF007032">
    <property type="entry name" value="PRK09496.1-4"/>
    <property type="match status" value="1"/>
</dbReference>
<comment type="caution">
    <text evidence="9">The sequence shown here is derived from an EMBL/GenBank/DDBJ whole genome shotgun (WGS) entry which is preliminary data.</text>
</comment>
<name>A0A7K3WSA5_9FLAO</name>
<accession>A0A7K3WSA5</accession>
<evidence type="ECO:0000256" key="6">
    <source>
        <dbReference type="ARBA" id="ARBA00023065"/>
    </source>
</evidence>
<keyword evidence="6" id="KW-0406">Ion transport</keyword>